<comment type="subunit">
    <text evidence="9">Homotetramer.</text>
</comment>
<dbReference type="InterPro" id="IPR002347">
    <property type="entry name" value="SDR_fam"/>
</dbReference>
<dbReference type="InterPro" id="IPR057326">
    <property type="entry name" value="KR_dom"/>
</dbReference>
<dbReference type="Gene3D" id="3.40.50.720">
    <property type="entry name" value="NAD(P)-binding Rossmann-like Domain"/>
    <property type="match status" value="1"/>
</dbReference>
<evidence type="ECO:0000256" key="9">
    <source>
        <dbReference type="RuleBase" id="RU366074"/>
    </source>
</evidence>
<dbReference type="NCBIfam" id="TIGR01830">
    <property type="entry name" value="3oxo_ACP_reduc"/>
    <property type="match status" value="1"/>
</dbReference>
<evidence type="ECO:0000256" key="1">
    <source>
        <dbReference type="ARBA" id="ARBA00005194"/>
    </source>
</evidence>
<keyword evidence="9" id="KW-0443">Lipid metabolism</keyword>
<dbReference type="PANTHER" id="PTHR42879">
    <property type="entry name" value="3-OXOACYL-(ACYL-CARRIER-PROTEIN) REDUCTASE"/>
    <property type="match status" value="1"/>
</dbReference>
<feature type="domain" description="Ketoreductase" evidence="10">
    <location>
        <begin position="7"/>
        <end position="185"/>
    </location>
</feature>
<dbReference type="STRING" id="162209.IJ22_22270"/>
<comment type="function">
    <text evidence="9">Catalyzes the NADPH-dependent reduction of beta-ketoacyl-ACP substrates to beta-hydroxyacyl-ACP products, the first reductive step in the elongation cycle of fatty acid biosynthesis.</text>
</comment>
<dbReference type="PANTHER" id="PTHR42879:SF2">
    <property type="entry name" value="3-OXOACYL-[ACYL-CARRIER-PROTEIN] REDUCTASE FABG"/>
    <property type="match status" value="1"/>
</dbReference>
<keyword evidence="4 9" id="KW-0276">Fatty acid metabolism</keyword>
<dbReference type="CDD" id="cd05333">
    <property type="entry name" value="BKR_SDR_c"/>
    <property type="match status" value="1"/>
</dbReference>
<dbReference type="NCBIfam" id="NF009466">
    <property type="entry name" value="PRK12826.1-2"/>
    <property type="match status" value="1"/>
</dbReference>
<dbReference type="SUPFAM" id="SSF51735">
    <property type="entry name" value="NAD(P)-binding Rossmann-fold domains"/>
    <property type="match status" value="1"/>
</dbReference>
<dbReference type="PROSITE" id="PS00061">
    <property type="entry name" value="ADH_SHORT"/>
    <property type="match status" value="1"/>
</dbReference>
<keyword evidence="12" id="KW-1185">Reference proteome</keyword>
<dbReference type="NCBIfam" id="NF005559">
    <property type="entry name" value="PRK07231.1"/>
    <property type="match status" value="1"/>
</dbReference>
<organism evidence="11 12">
    <name type="scientific">Paenibacillus naphthalenovorans</name>
    <dbReference type="NCBI Taxonomy" id="162209"/>
    <lineage>
        <taxon>Bacteria</taxon>
        <taxon>Bacillati</taxon>
        <taxon>Bacillota</taxon>
        <taxon>Bacilli</taxon>
        <taxon>Bacillales</taxon>
        <taxon>Paenibacillaceae</taxon>
        <taxon>Paenibacillus</taxon>
    </lineage>
</organism>
<comment type="similarity">
    <text evidence="2 9">Belongs to the short-chain dehydrogenases/reductases (SDR) family.</text>
</comment>
<dbReference type="PRINTS" id="PR00080">
    <property type="entry name" value="SDRFAMILY"/>
</dbReference>
<dbReference type="GO" id="GO:0051287">
    <property type="term" value="F:NAD binding"/>
    <property type="evidence" value="ECO:0007669"/>
    <property type="project" value="UniProtKB-UniRule"/>
</dbReference>
<evidence type="ECO:0000256" key="8">
    <source>
        <dbReference type="ARBA" id="ARBA00048508"/>
    </source>
</evidence>
<dbReference type="KEGG" id="pnp:IJ22_22270"/>
<accession>A0A0U2U8C5</accession>
<evidence type="ECO:0000259" key="10">
    <source>
        <dbReference type="SMART" id="SM00822"/>
    </source>
</evidence>
<dbReference type="PATRIC" id="fig|162209.4.peg.2370"/>
<dbReference type="NCBIfam" id="NF004198">
    <property type="entry name" value="PRK05653.1-3"/>
    <property type="match status" value="1"/>
</dbReference>
<keyword evidence="9" id="KW-0444">Lipid biosynthesis</keyword>
<gene>
    <name evidence="11" type="ORF">IJ22_22270</name>
</gene>
<evidence type="ECO:0000256" key="2">
    <source>
        <dbReference type="ARBA" id="ARBA00006484"/>
    </source>
</evidence>
<dbReference type="InterPro" id="IPR050259">
    <property type="entry name" value="SDR"/>
</dbReference>
<comment type="catalytic activity">
    <reaction evidence="8 9">
        <text>a (3R)-hydroxyacyl-[ACP] + NADP(+) = a 3-oxoacyl-[ACP] + NADPH + H(+)</text>
        <dbReference type="Rhea" id="RHEA:17397"/>
        <dbReference type="Rhea" id="RHEA-COMP:9916"/>
        <dbReference type="Rhea" id="RHEA-COMP:9945"/>
        <dbReference type="ChEBI" id="CHEBI:15378"/>
        <dbReference type="ChEBI" id="CHEBI:57783"/>
        <dbReference type="ChEBI" id="CHEBI:58349"/>
        <dbReference type="ChEBI" id="CHEBI:78776"/>
        <dbReference type="ChEBI" id="CHEBI:78827"/>
        <dbReference type="EC" id="1.1.1.100"/>
    </reaction>
</comment>
<evidence type="ECO:0000313" key="11">
    <source>
        <dbReference type="EMBL" id="ALS22601.1"/>
    </source>
</evidence>
<keyword evidence="6 9" id="KW-0560">Oxidoreductase</keyword>
<keyword evidence="5 9" id="KW-0521">NADP</keyword>
<protein>
    <recommendedName>
        <fullName evidence="3 9">3-oxoacyl-[acyl-carrier-protein] reductase</fullName>
        <ecNumber evidence="3 9">1.1.1.100</ecNumber>
    </recommendedName>
</protein>
<dbReference type="InterPro" id="IPR011284">
    <property type="entry name" value="3oxo_ACP_reduc"/>
</dbReference>
<dbReference type="InterPro" id="IPR036291">
    <property type="entry name" value="NAD(P)-bd_dom_sf"/>
</dbReference>
<dbReference type="Proteomes" id="UP000061660">
    <property type="component" value="Chromosome"/>
</dbReference>
<proteinExistence type="inferred from homology"/>
<reference evidence="12" key="1">
    <citation type="submission" date="2015-12" db="EMBL/GenBank/DDBJ databases">
        <title>Complete genome sequences of two moderately thermophilic Paenibacillus species.</title>
        <authorList>
            <person name="Butler R.III."/>
            <person name="Wang J."/>
            <person name="Stark B.C."/>
            <person name="Pombert J.-F."/>
        </authorList>
    </citation>
    <scope>NUCLEOTIDE SEQUENCE [LARGE SCALE GENOMIC DNA]</scope>
    <source>
        <strain evidence="12">32O-Y</strain>
    </source>
</reference>
<dbReference type="PRINTS" id="PR00081">
    <property type="entry name" value="GDHRDH"/>
</dbReference>
<dbReference type="SMART" id="SM00822">
    <property type="entry name" value="PKS_KR"/>
    <property type="match status" value="1"/>
</dbReference>
<evidence type="ECO:0000256" key="6">
    <source>
        <dbReference type="ARBA" id="ARBA00023002"/>
    </source>
</evidence>
<dbReference type="GO" id="GO:0006633">
    <property type="term" value="P:fatty acid biosynthetic process"/>
    <property type="evidence" value="ECO:0007669"/>
    <property type="project" value="UniProtKB-UniPathway"/>
</dbReference>
<sequence length="246" mass="26149">MIDLTGKSAIVTGSGRGIGRAIAVKLAELGAAVTICDISEEIASATVSELRQRGLEADYFVLDVADADAARALIEKTAEKRGKLDILVNNAGINRDAMLHKMERKQWDEVIAVNLTGTYNTMQPASIQMREQKSGRIINISSSSWMGNIGQANYAASKAGVIGLTKTASRELAKYNVTVNAICPGFIDTDMTRGVPDKVWDLMISKIPMGRAGAPEDVANLIAFLASDTASYITGEVINIGGGMVL</sequence>
<dbReference type="EMBL" id="CP013652">
    <property type="protein sequence ID" value="ALS22601.1"/>
    <property type="molecule type" value="Genomic_DNA"/>
</dbReference>
<reference evidence="11 12" key="2">
    <citation type="journal article" date="2016" name="Genome Announc.">
        <title>Complete Genome Sequences of Two Interactive Moderate Thermophiles, Paenibacillus napthalenovorans 32O-Y and Paenibacillus sp. 32O-W.</title>
        <authorList>
            <person name="Butler R.R.III."/>
            <person name="Wang J."/>
            <person name="Stark B.C."/>
            <person name="Pombert J.F."/>
        </authorList>
    </citation>
    <scope>NUCLEOTIDE SEQUENCE [LARGE SCALE GENOMIC DNA]</scope>
    <source>
        <strain evidence="11 12">32O-Y</strain>
    </source>
</reference>
<dbReference type="RefSeq" id="WP_062408814.1">
    <property type="nucleotide sequence ID" value="NZ_BJCS01000001.1"/>
</dbReference>
<dbReference type="GO" id="GO:0004316">
    <property type="term" value="F:3-oxoacyl-[acyl-carrier-protein] reductase (NADPH) activity"/>
    <property type="evidence" value="ECO:0007669"/>
    <property type="project" value="UniProtKB-UniRule"/>
</dbReference>
<keyword evidence="7 9" id="KW-0275">Fatty acid biosynthesis</keyword>
<dbReference type="AlphaFoldDB" id="A0A0U2U8C5"/>
<dbReference type="UniPathway" id="UPA00094"/>
<evidence type="ECO:0000256" key="4">
    <source>
        <dbReference type="ARBA" id="ARBA00022832"/>
    </source>
</evidence>
<comment type="pathway">
    <text evidence="1 9">Lipid metabolism; fatty acid biosynthesis.</text>
</comment>
<evidence type="ECO:0000256" key="7">
    <source>
        <dbReference type="ARBA" id="ARBA00023160"/>
    </source>
</evidence>
<dbReference type="InterPro" id="IPR020904">
    <property type="entry name" value="Sc_DH/Rdtase_CS"/>
</dbReference>
<name>A0A0U2U8C5_9BACL</name>
<dbReference type="Pfam" id="PF13561">
    <property type="entry name" value="adh_short_C2"/>
    <property type="match status" value="1"/>
</dbReference>
<dbReference type="FunFam" id="3.40.50.720:FF:000115">
    <property type="entry name" value="3-oxoacyl-[acyl-carrier-protein] reductase FabG"/>
    <property type="match status" value="1"/>
</dbReference>
<dbReference type="EC" id="1.1.1.100" evidence="3 9"/>
<evidence type="ECO:0000313" key="12">
    <source>
        <dbReference type="Proteomes" id="UP000061660"/>
    </source>
</evidence>
<evidence type="ECO:0000256" key="5">
    <source>
        <dbReference type="ARBA" id="ARBA00022857"/>
    </source>
</evidence>
<evidence type="ECO:0000256" key="3">
    <source>
        <dbReference type="ARBA" id="ARBA00012948"/>
    </source>
</evidence>